<keyword evidence="3" id="KW-1185">Reference proteome</keyword>
<dbReference type="HOGENOM" id="CLU_1685453_0_0_5"/>
<dbReference type="EMBL" id="CP009122">
    <property type="protein sequence ID" value="AJA07097.1"/>
    <property type="molecule type" value="Genomic_DNA"/>
</dbReference>
<reference evidence="2 3" key="1">
    <citation type="journal article" date="2015" name="Int. J. Syst. Evol. Microbiol.">
        <title>Description of Sphingopyxis fribergensis sp. nov. - a soil bacterium with the ability to degrade styrene and phenylacetic acid.</title>
        <authorList>
            <person name="Oelschlagel M."/>
            <person name="Ruckert C."/>
            <person name="Kalinowski J."/>
            <person name="Schmidt G."/>
            <person name="Schlomann M."/>
            <person name="Tischler D."/>
        </authorList>
    </citation>
    <scope>NUCLEOTIDE SEQUENCE [LARGE SCALE GENOMIC DNA]</scope>
    <source>
        <strain evidence="2 3">Kp5.2</strain>
    </source>
</reference>
<dbReference type="RefSeq" id="WP_081997135.1">
    <property type="nucleotide sequence ID" value="NZ_CP009122.1"/>
</dbReference>
<evidence type="ECO:0000313" key="2">
    <source>
        <dbReference type="EMBL" id="AJA07097.1"/>
    </source>
</evidence>
<evidence type="ECO:0000313" key="3">
    <source>
        <dbReference type="Proteomes" id="UP000030907"/>
    </source>
</evidence>
<dbReference type="InterPro" id="IPR032710">
    <property type="entry name" value="NTF2-like_dom_sf"/>
</dbReference>
<dbReference type="Gene3D" id="3.10.450.50">
    <property type="match status" value="1"/>
</dbReference>
<dbReference type="SUPFAM" id="SSF54427">
    <property type="entry name" value="NTF2-like"/>
    <property type="match status" value="1"/>
</dbReference>
<dbReference type="KEGG" id="sphk:SKP52_00775"/>
<gene>
    <name evidence="2" type="ORF">SKP52_00775</name>
</gene>
<accession>A0A0A7PGM2</accession>
<proteinExistence type="predicted"/>
<dbReference type="InterPro" id="IPR037401">
    <property type="entry name" value="SnoaL-like"/>
</dbReference>
<protein>
    <recommendedName>
        <fullName evidence="1">SnoaL-like domain-containing protein</fullName>
    </recommendedName>
</protein>
<organism evidence="2 3">
    <name type="scientific">Sphingopyxis fribergensis</name>
    <dbReference type="NCBI Taxonomy" id="1515612"/>
    <lineage>
        <taxon>Bacteria</taxon>
        <taxon>Pseudomonadati</taxon>
        <taxon>Pseudomonadota</taxon>
        <taxon>Alphaproteobacteria</taxon>
        <taxon>Sphingomonadales</taxon>
        <taxon>Sphingomonadaceae</taxon>
        <taxon>Sphingopyxis</taxon>
    </lineage>
</organism>
<dbReference type="Pfam" id="PF13577">
    <property type="entry name" value="SnoaL_4"/>
    <property type="match status" value="1"/>
</dbReference>
<dbReference type="STRING" id="1515612.SKP52_00775"/>
<evidence type="ECO:0000259" key="1">
    <source>
        <dbReference type="Pfam" id="PF13577"/>
    </source>
</evidence>
<sequence length="156" mass="17343">MEFDVACWRGPALPLTPEELADHYAAGQLCKIYALGMDLRDYDLARSAFADEAKIQGKAGLEPVDESLPATYAVASSFKATQHLIANQYVALNGDQATVWSYGVAHHKVAKGDERDEIIAGVQYRDICRRYPTGWLIVERSIANQWVDMQPRASKI</sequence>
<feature type="domain" description="SnoaL-like" evidence="1">
    <location>
        <begin position="18"/>
        <end position="140"/>
    </location>
</feature>
<name>A0A0A7PGM2_9SPHN</name>
<dbReference type="AlphaFoldDB" id="A0A0A7PGM2"/>
<dbReference type="Proteomes" id="UP000030907">
    <property type="component" value="Chromosome"/>
</dbReference>
<dbReference type="OrthoDB" id="1492465at2"/>